<dbReference type="OrthoDB" id="7346227at2"/>
<dbReference type="InterPro" id="IPR051178">
    <property type="entry name" value="TfdA_dioxygenase"/>
</dbReference>
<dbReference type="PANTHER" id="PTHR43779:SF3">
    <property type="entry name" value="(3R)-3-[(CARBOXYMETHYL)AMINO]FATTY ACID OXYGENASE_DECARBOXYLASE"/>
    <property type="match status" value="1"/>
</dbReference>
<dbReference type="Proteomes" id="UP000278222">
    <property type="component" value="Unassembled WGS sequence"/>
</dbReference>
<dbReference type="GO" id="GO:0016706">
    <property type="term" value="F:2-oxoglutarate-dependent dioxygenase activity"/>
    <property type="evidence" value="ECO:0007669"/>
    <property type="project" value="UniProtKB-ARBA"/>
</dbReference>
<evidence type="ECO:0000256" key="4">
    <source>
        <dbReference type="ARBA" id="ARBA00023002"/>
    </source>
</evidence>
<name>A0A3N1MBB7_9PROT</name>
<dbReference type="AlphaFoldDB" id="A0A3N1MBB7"/>
<sequence length="305" mass="33646">MIRGPSATRGSPTAENGETPLELRKLHPGFGVEIIGVDTARPLDAAAFAPIRAAFEEHGLLLFRDQDLDDEKQVAFSLLFGPLEKTISANPAGGSLFARQSNLDIRDGTVIPLADRRMIYQKANYLWHTDSSYKPVPSLCSLLSGRVVPPEGGNTEFADMAAAYDALPEETKTRLDGLVAEHSIVHSRAQIDPNVMTEAEKAEVPPVRQTMVRVNPVTGRKALFIGAHCSHIIGWPLEEGRAFVRHLTETAIRPEICYSHPWRAGDIVVWDNRRLLHRATAYDAVKYKRLMQRTTVAGDAPTVPQ</sequence>
<comment type="caution">
    <text evidence="8">The sequence shown here is derived from an EMBL/GenBank/DDBJ whole genome shotgun (WGS) entry which is preliminary data.</text>
</comment>
<evidence type="ECO:0000256" key="3">
    <source>
        <dbReference type="ARBA" id="ARBA00022964"/>
    </source>
</evidence>
<keyword evidence="3 8" id="KW-0223">Dioxygenase</keyword>
<gene>
    <name evidence="8" type="ORF">EDC65_1845</name>
</gene>
<dbReference type="InterPro" id="IPR003819">
    <property type="entry name" value="TauD/TfdA-like"/>
</dbReference>
<comment type="similarity">
    <text evidence="1">Belongs to the TfdA dioxygenase family.</text>
</comment>
<evidence type="ECO:0000256" key="2">
    <source>
        <dbReference type="ARBA" id="ARBA00022723"/>
    </source>
</evidence>
<evidence type="ECO:0000313" key="8">
    <source>
        <dbReference type="EMBL" id="ROQ00050.1"/>
    </source>
</evidence>
<dbReference type="EMBL" id="RJKX01000013">
    <property type="protein sequence ID" value="ROQ00050.1"/>
    <property type="molecule type" value="Genomic_DNA"/>
</dbReference>
<dbReference type="InterPro" id="IPR042098">
    <property type="entry name" value="TauD-like_sf"/>
</dbReference>
<evidence type="ECO:0000259" key="7">
    <source>
        <dbReference type="Pfam" id="PF02668"/>
    </source>
</evidence>
<accession>A0A3N1MBB7</accession>
<evidence type="ECO:0000256" key="6">
    <source>
        <dbReference type="SAM" id="MobiDB-lite"/>
    </source>
</evidence>
<dbReference type="Gene3D" id="3.60.130.10">
    <property type="entry name" value="Clavaminate synthase-like"/>
    <property type="match status" value="1"/>
</dbReference>
<evidence type="ECO:0000256" key="5">
    <source>
        <dbReference type="ARBA" id="ARBA00023004"/>
    </source>
</evidence>
<dbReference type="SUPFAM" id="SSF51197">
    <property type="entry name" value="Clavaminate synthase-like"/>
    <property type="match status" value="1"/>
</dbReference>
<reference evidence="8 9" key="1">
    <citation type="submission" date="2018-11" db="EMBL/GenBank/DDBJ databases">
        <title>Genomic Encyclopedia of Type Strains, Phase IV (KMG-IV): sequencing the most valuable type-strain genomes for metagenomic binning, comparative biology and taxonomic classification.</title>
        <authorList>
            <person name="Goeker M."/>
        </authorList>
    </citation>
    <scope>NUCLEOTIDE SEQUENCE [LARGE SCALE GENOMIC DNA]</scope>
    <source>
        <strain evidence="8 9">DSM 5900</strain>
    </source>
</reference>
<evidence type="ECO:0000256" key="1">
    <source>
        <dbReference type="ARBA" id="ARBA00005896"/>
    </source>
</evidence>
<organism evidence="8 9">
    <name type="scientific">Stella humosa</name>
    <dbReference type="NCBI Taxonomy" id="94"/>
    <lineage>
        <taxon>Bacteria</taxon>
        <taxon>Pseudomonadati</taxon>
        <taxon>Pseudomonadota</taxon>
        <taxon>Alphaproteobacteria</taxon>
        <taxon>Rhodospirillales</taxon>
        <taxon>Stellaceae</taxon>
        <taxon>Stella</taxon>
    </lineage>
</organism>
<evidence type="ECO:0000313" key="9">
    <source>
        <dbReference type="Proteomes" id="UP000278222"/>
    </source>
</evidence>
<dbReference type="GO" id="GO:0046872">
    <property type="term" value="F:metal ion binding"/>
    <property type="evidence" value="ECO:0007669"/>
    <property type="project" value="UniProtKB-KW"/>
</dbReference>
<protein>
    <submittedName>
        <fullName evidence="8">Alpha-ketoglutarate-dependent 2,4-dichlorophenoxyacetate dioxygenase</fullName>
    </submittedName>
</protein>
<keyword evidence="4" id="KW-0560">Oxidoreductase</keyword>
<feature type="domain" description="TauD/TfdA-like" evidence="7">
    <location>
        <begin position="23"/>
        <end position="295"/>
    </location>
</feature>
<feature type="region of interest" description="Disordered" evidence="6">
    <location>
        <begin position="1"/>
        <end position="21"/>
    </location>
</feature>
<dbReference type="Pfam" id="PF02668">
    <property type="entry name" value="TauD"/>
    <property type="match status" value="1"/>
</dbReference>
<keyword evidence="5" id="KW-0408">Iron</keyword>
<dbReference type="PANTHER" id="PTHR43779">
    <property type="entry name" value="DIOXYGENASE RV0097-RELATED"/>
    <property type="match status" value="1"/>
</dbReference>
<keyword evidence="2" id="KW-0479">Metal-binding</keyword>
<proteinExistence type="inferred from homology"/>
<keyword evidence="9" id="KW-1185">Reference proteome</keyword>